<dbReference type="NCBIfam" id="TIGR02252">
    <property type="entry name" value="DREG-2"/>
    <property type="match status" value="1"/>
</dbReference>
<organism evidence="1 2">
    <name type="scientific">Cyanobacterium stanieri LEGE 03274</name>
    <dbReference type="NCBI Taxonomy" id="1828756"/>
    <lineage>
        <taxon>Bacteria</taxon>
        <taxon>Bacillati</taxon>
        <taxon>Cyanobacteriota</taxon>
        <taxon>Cyanophyceae</taxon>
        <taxon>Oscillatoriophycideae</taxon>
        <taxon>Chroococcales</taxon>
        <taxon>Geminocystaceae</taxon>
        <taxon>Cyanobacterium</taxon>
    </lineage>
</organism>
<dbReference type="Pfam" id="PF13419">
    <property type="entry name" value="HAD_2"/>
    <property type="match status" value="1"/>
</dbReference>
<dbReference type="Gene3D" id="3.40.50.1000">
    <property type="entry name" value="HAD superfamily/HAD-like"/>
    <property type="match status" value="1"/>
</dbReference>
<keyword evidence="1" id="KW-0378">Hydrolase</keyword>
<dbReference type="Proteomes" id="UP000654604">
    <property type="component" value="Unassembled WGS sequence"/>
</dbReference>
<sequence length="212" mass="24734">MKPQVIFLDAVGTLFGVKNNVGWAYTQISQKYGVNYDSQLVNQAFYQSFQISSPLCFDTQSENLIKSLEFDWWKKIAENTFQSLNLLDQFTNFDDFFIELYQHFSTEKPWYIYNDVIFNLNLWQKQGINLAIISNFDTRIFSVLDSLDLSKYFSSITISSLSGMAKPHPNIFRQALETNNCFPENAWYIGDSKKEDYWGAKSVGMKAFWLSR</sequence>
<reference evidence="1 2" key="1">
    <citation type="submission" date="2020-10" db="EMBL/GenBank/DDBJ databases">
        <authorList>
            <person name="Castelo-Branco R."/>
            <person name="Eusebio N."/>
            <person name="Adriana R."/>
            <person name="Vieira A."/>
            <person name="Brugerolle De Fraissinette N."/>
            <person name="Rezende De Castro R."/>
            <person name="Schneider M.P."/>
            <person name="Vasconcelos V."/>
            <person name="Leao P.N."/>
        </authorList>
    </citation>
    <scope>NUCLEOTIDE SEQUENCE [LARGE SCALE GENOMIC DNA]</scope>
    <source>
        <strain evidence="1 2">LEGE 03274</strain>
    </source>
</reference>
<evidence type="ECO:0000313" key="1">
    <source>
        <dbReference type="EMBL" id="MBE9222762.1"/>
    </source>
</evidence>
<dbReference type="Gene3D" id="1.10.150.720">
    <property type="entry name" value="Haloacid dehalogenase-like hydrolase"/>
    <property type="match status" value="1"/>
</dbReference>
<keyword evidence="2" id="KW-1185">Reference proteome</keyword>
<proteinExistence type="predicted"/>
<dbReference type="InterPro" id="IPR011949">
    <property type="entry name" value="HAD-SF_hydro_IA_REG-2-like"/>
</dbReference>
<dbReference type="InterPro" id="IPR041492">
    <property type="entry name" value="HAD_2"/>
</dbReference>
<dbReference type="EMBL" id="JADEWC010000016">
    <property type="protein sequence ID" value="MBE9222762.1"/>
    <property type="molecule type" value="Genomic_DNA"/>
</dbReference>
<accession>A0ABR9V4E1</accession>
<dbReference type="PRINTS" id="PR00413">
    <property type="entry name" value="HADHALOGNASE"/>
</dbReference>
<dbReference type="NCBIfam" id="TIGR01549">
    <property type="entry name" value="HAD-SF-IA-v1"/>
    <property type="match status" value="1"/>
</dbReference>
<dbReference type="InterPro" id="IPR044924">
    <property type="entry name" value="HAD-SF_hydro_IA_REG-2-like_cap"/>
</dbReference>
<name>A0ABR9V4E1_9CHRO</name>
<dbReference type="InterPro" id="IPR023214">
    <property type="entry name" value="HAD_sf"/>
</dbReference>
<dbReference type="PANTHER" id="PTHR46191:SF2">
    <property type="entry name" value="HALOACID DEHALOGENASE-LIKE HYDROLASE DOMAIN-CONTAINING PROTEIN 3"/>
    <property type="match status" value="1"/>
</dbReference>
<comment type="caution">
    <text evidence="1">The sequence shown here is derived from an EMBL/GenBank/DDBJ whole genome shotgun (WGS) entry which is preliminary data.</text>
</comment>
<dbReference type="GO" id="GO:0016787">
    <property type="term" value="F:hydrolase activity"/>
    <property type="evidence" value="ECO:0007669"/>
    <property type="project" value="UniProtKB-KW"/>
</dbReference>
<dbReference type="InterPro" id="IPR036412">
    <property type="entry name" value="HAD-like_sf"/>
</dbReference>
<dbReference type="InterPro" id="IPR006439">
    <property type="entry name" value="HAD-SF_hydro_IA"/>
</dbReference>
<protein>
    <submittedName>
        <fullName evidence="1">HAD-IA family hydrolase</fullName>
    </submittedName>
</protein>
<dbReference type="PANTHER" id="PTHR46191">
    <property type="match status" value="1"/>
</dbReference>
<dbReference type="InterPro" id="IPR051828">
    <property type="entry name" value="HAD-like_hydrolase_domain"/>
</dbReference>
<dbReference type="RefSeq" id="WP_193800913.1">
    <property type="nucleotide sequence ID" value="NZ_JADEWC010000016.1"/>
</dbReference>
<dbReference type="SFLD" id="SFLDS00003">
    <property type="entry name" value="Haloacid_Dehalogenase"/>
    <property type="match status" value="1"/>
</dbReference>
<gene>
    <name evidence="1" type="ORF">IQ215_08640</name>
</gene>
<dbReference type="SFLD" id="SFLDG01129">
    <property type="entry name" value="C1.5:_HAD__Beta-PGM__Phosphata"/>
    <property type="match status" value="1"/>
</dbReference>
<dbReference type="SUPFAM" id="SSF56784">
    <property type="entry name" value="HAD-like"/>
    <property type="match status" value="1"/>
</dbReference>
<evidence type="ECO:0000313" key="2">
    <source>
        <dbReference type="Proteomes" id="UP000654604"/>
    </source>
</evidence>